<dbReference type="Pfam" id="PF14958">
    <property type="entry name" value="PAAT-like"/>
    <property type="match status" value="1"/>
</dbReference>
<evidence type="ECO:0000256" key="1">
    <source>
        <dbReference type="SAM" id="MobiDB-lite"/>
    </source>
</evidence>
<dbReference type="PaxDb" id="67767-A0A0J7L2Q5"/>
<sequence length="463" mass="53326">MEIISAEDTSEPHASLSTKHRENSILVSCNWQITNNKQFIDVITTASLQHAPAKINCEDVAFLDTCIALQSSNFEPCILDIKVTSCQKIARIAIVSESNVLEIFKQYGEYETTILAEFIDEYEENTVFLGETTIQPPTTEASIKFIRTKNKSSTMWIYGIRLFLIDSIKEAKPSAFDSDIIQTFLSNRNGKLSQGAEMAMKLLGYYDKQEIVTKEQFCQKNLEILASNSEYSECKNGRRDNEKECLNCEIDYKKSNFVECKNEIERRDNENECSNCGEDNKKLDLDIRTCTNSEMESIKEAKPGAFNNKDFIRTFLSNSNGNMSQEAEMAMRMLGYYNKQKIMNNEEFYQGNFKTLASNSEYLECKSKNGRENSEKECSNHEGEHEKLNSFESNNRNVRRTNKKDYSNCGENSKKSDIDIKTYIDNKFYDMENKLMKRIDQMEVSTNQKLDAILERLEALKLK</sequence>
<reference evidence="2 3" key="1">
    <citation type="submission" date="2015-04" db="EMBL/GenBank/DDBJ databases">
        <title>Lasius niger genome sequencing.</title>
        <authorList>
            <person name="Konorov E.A."/>
            <person name="Nikitin M.A."/>
            <person name="Kirill M.V."/>
            <person name="Chang P."/>
        </authorList>
    </citation>
    <scope>NUCLEOTIDE SEQUENCE [LARGE SCALE GENOMIC DNA]</scope>
    <source>
        <tissue evidence="2">Whole</tissue>
    </source>
</reference>
<dbReference type="AlphaFoldDB" id="A0A0J7L2Q5"/>
<accession>A0A0J7L2Q5</accession>
<dbReference type="OrthoDB" id="7880149at2759"/>
<proteinExistence type="predicted"/>
<protein>
    <submittedName>
        <fullName evidence="2">Uncharacterized protein</fullName>
    </submittedName>
</protein>
<gene>
    <name evidence="2" type="ORF">RF55_2993</name>
</gene>
<dbReference type="EMBL" id="LBMM01001218">
    <property type="protein sequence ID" value="KMQ96704.1"/>
    <property type="molecule type" value="Genomic_DNA"/>
</dbReference>
<feature type="compositionally biased region" description="Basic and acidic residues" evidence="1">
    <location>
        <begin position="368"/>
        <end position="389"/>
    </location>
</feature>
<dbReference type="Proteomes" id="UP000036403">
    <property type="component" value="Unassembled WGS sequence"/>
</dbReference>
<dbReference type="PANTHER" id="PTHR14787:SF1">
    <property type="entry name" value="ATPASE PAAT"/>
    <property type="match status" value="1"/>
</dbReference>
<organism evidence="2 3">
    <name type="scientific">Lasius niger</name>
    <name type="common">Black garden ant</name>
    <dbReference type="NCBI Taxonomy" id="67767"/>
    <lineage>
        <taxon>Eukaryota</taxon>
        <taxon>Metazoa</taxon>
        <taxon>Ecdysozoa</taxon>
        <taxon>Arthropoda</taxon>
        <taxon>Hexapoda</taxon>
        <taxon>Insecta</taxon>
        <taxon>Pterygota</taxon>
        <taxon>Neoptera</taxon>
        <taxon>Endopterygota</taxon>
        <taxon>Hymenoptera</taxon>
        <taxon>Apocrita</taxon>
        <taxon>Aculeata</taxon>
        <taxon>Formicoidea</taxon>
        <taxon>Formicidae</taxon>
        <taxon>Formicinae</taxon>
        <taxon>Lasius</taxon>
        <taxon>Lasius</taxon>
    </lineage>
</organism>
<dbReference type="InterPro" id="IPR028043">
    <property type="entry name" value="PAAT-like"/>
</dbReference>
<comment type="caution">
    <text evidence="2">The sequence shown here is derived from an EMBL/GenBank/DDBJ whole genome shotgun (WGS) entry which is preliminary data.</text>
</comment>
<evidence type="ECO:0000313" key="3">
    <source>
        <dbReference type="Proteomes" id="UP000036403"/>
    </source>
</evidence>
<feature type="region of interest" description="Disordered" evidence="1">
    <location>
        <begin position="368"/>
        <end position="412"/>
    </location>
</feature>
<evidence type="ECO:0000313" key="2">
    <source>
        <dbReference type="EMBL" id="KMQ96704.1"/>
    </source>
</evidence>
<name>A0A0J7L2Q5_LASNI</name>
<dbReference type="PANTHER" id="PTHR14787">
    <property type="entry name" value="C10ORF188 FAMILY MEMBER"/>
    <property type="match status" value="1"/>
</dbReference>
<keyword evidence="3" id="KW-1185">Reference proteome</keyword>